<organism evidence="1 2">
    <name type="scientific">Brevibacillus thermoruber</name>
    <dbReference type="NCBI Taxonomy" id="33942"/>
    <lineage>
        <taxon>Bacteria</taxon>
        <taxon>Bacillati</taxon>
        <taxon>Bacillota</taxon>
        <taxon>Bacilli</taxon>
        <taxon>Bacillales</taxon>
        <taxon>Paenibacillaceae</taxon>
        <taxon>Brevibacillus</taxon>
    </lineage>
</organism>
<reference evidence="1" key="1">
    <citation type="submission" date="2022-12" db="EMBL/GenBank/DDBJ databases">
        <title>Draft genome sequence of the thermophilic strain Brevibacillus thermoruber HT42, isolated from Los Humeros, Puebla, Mexico, with biotechnological potential.</title>
        <authorList>
            <person name="Lara Sanchez J."/>
            <person name="Solis Palacios R."/>
            <person name="Bustos Baena A.S."/>
            <person name="Ruz Baez A.E."/>
            <person name="Espinosa Luna G."/>
            <person name="Oliart Ros R.M."/>
        </authorList>
    </citation>
    <scope>NUCLEOTIDE SEQUENCE</scope>
    <source>
        <strain evidence="1">HT42</strain>
    </source>
</reference>
<gene>
    <name evidence="1" type="ORF">O3V59_09995</name>
</gene>
<accession>A0A9X3Z3F6</accession>
<dbReference type="InterPro" id="IPR009702">
    <property type="entry name" value="DUF1284"/>
</dbReference>
<sequence>MEPIVLRGHHLLCVHGFQGMGYSPAFVAKMGEIVERIRDPRQDFPIRVVRGFDDACQACPNKGAERCEASPDSEEHVQTLDRNVLAHLGLTAGEVYLKSELVERTRRLVEPDDLAFLCAGCSWYEYGVCREGIARLRQTQAASRQERKSAP</sequence>
<evidence type="ECO:0000313" key="1">
    <source>
        <dbReference type="EMBL" id="MDA5108693.1"/>
    </source>
</evidence>
<evidence type="ECO:0000313" key="2">
    <source>
        <dbReference type="Proteomes" id="UP001151071"/>
    </source>
</evidence>
<proteinExistence type="predicted"/>
<comment type="caution">
    <text evidence="1">The sequence shown here is derived from an EMBL/GenBank/DDBJ whole genome shotgun (WGS) entry which is preliminary data.</text>
</comment>
<protein>
    <submittedName>
        <fullName evidence="1">DUF1284 domain-containing protein</fullName>
    </submittedName>
</protein>
<keyword evidence="2" id="KW-1185">Reference proteome</keyword>
<dbReference type="Proteomes" id="UP001151071">
    <property type="component" value="Unassembled WGS sequence"/>
</dbReference>
<dbReference type="RefSeq" id="WP_051967800.1">
    <property type="nucleotide sequence ID" value="NZ_JAPYYP010000010.1"/>
</dbReference>
<name>A0A9X3Z3F6_9BACL</name>
<dbReference type="Pfam" id="PF06935">
    <property type="entry name" value="DUF1284"/>
    <property type="match status" value="1"/>
</dbReference>
<dbReference type="AlphaFoldDB" id="A0A9X3Z3F6"/>
<dbReference type="EMBL" id="JAPYYP010000010">
    <property type="protein sequence ID" value="MDA5108693.1"/>
    <property type="molecule type" value="Genomic_DNA"/>
</dbReference>